<reference evidence="12" key="5">
    <citation type="submission" date="2025-09" db="UniProtKB">
        <authorList>
            <consortium name="Ensembl"/>
        </authorList>
    </citation>
    <scope>IDENTIFICATION</scope>
</reference>
<dbReference type="AlphaFoldDB" id="A0A4W3H7L3"/>
<dbReference type="FunFam" id="3.40.50.2000:FF:000033">
    <property type="entry name" value="2-hydroxyacylsphingosine 1-beta-galactosyltransferase"/>
    <property type="match status" value="1"/>
</dbReference>
<keyword evidence="4 9" id="KW-0328">Glycosyltransferase</keyword>
<reference evidence="12" key="4">
    <citation type="submission" date="2025-08" db="UniProtKB">
        <authorList>
            <consortium name="Ensembl"/>
        </authorList>
    </citation>
    <scope>IDENTIFICATION</scope>
</reference>
<dbReference type="PANTHER" id="PTHR48043:SF54">
    <property type="entry name" value="2-HYDROXYACYLSPHINGOSINE 1-BETA-GALACTOSYLTRANSFERASE"/>
    <property type="match status" value="1"/>
</dbReference>
<feature type="signal peptide" evidence="10">
    <location>
        <begin position="1"/>
        <end position="23"/>
    </location>
</feature>
<keyword evidence="10" id="KW-0812">Transmembrane</keyword>
<feature type="chain" id="PRO_5021450651" description="UDP-glucuronosyltransferase" evidence="10">
    <location>
        <begin position="24"/>
        <end position="531"/>
    </location>
</feature>
<name>A0A4W3H7L3_CALMI</name>
<evidence type="ECO:0000256" key="4">
    <source>
        <dbReference type="ARBA" id="ARBA00022676"/>
    </source>
</evidence>
<dbReference type="Pfam" id="PF00201">
    <property type="entry name" value="UDPGT"/>
    <property type="match status" value="1"/>
</dbReference>
<keyword evidence="6 10" id="KW-0732">Signal</keyword>
<dbReference type="Ensembl" id="ENSCMIT00000011452.1">
    <property type="protein sequence ID" value="ENSCMIP00000011172.1"/>
    <property type="gene ID" value="ENSCMIG00000005824.1"/>
</dbReference>
<keyword evidence="7" id="KW-0256">Endoplasmic reticulum</keyword>
<keyword evidence="10" id="KW-1133">Transmembrane helix</keyword>
<reference evidence="13" key="2">
    <citation type="journal article" date="2007" name="PLoS Biol.">
        <title>Survey sequencing and comparative analysis of the elephant shark (Callorhinchus milii) genome.</title>
        <authorList>
            <person name="Venkatesh B."/>
            <person name="Kirkness E.F."/>
            <person name="Loh Y.H."/>
            <person name="Halpern A.L."/>
            <person name="Lee A.P."/>
            <person name="Johnson J."/>
            <person name="Dandona N."/>
            <person name="Viswanathan L.D."/>
            <person name="Tay A."/>
            <person name="Venter J.C."/>
            <person name="Strausberg R.L."/>
            <person name="Brenner S."/>
        </authorList>
    </citation>
    <scope>NUCLEOTIDE SEQUENCE [LARGE SCALE GENOMIC DNA]</scope>
</reference>
<dbReference type="PROSITE" id="PS00375">
    <property type="entry name" value="UDPGT"/>
    <property type="match status" value="1"/>
</dbReference>
<dbReference type="RefSeq" id="XP_007896395.1">
    <property type="nucleotide sequence ID" value="XM_007898204.2"/>
</dbReference>
<organism evidence="12 13">
    <name type="scientific">Callorhinchus milii</name>
    <name type="common">Ghost shark</name>
    <dbReference type="NCBI Taxonomy" id="7868"/>
    <lineage>
        <taxon>Eukaryota</taxon>
        <taxon>Metazoa</taxon>
        <taxon>Chordata</taxon>
        <taxon>Craniata</taxon>
        <taxon>Vertebrata</taxon>
        <taxon>Chondrichthyes</taxon>
        <taxon>Holocephali</taxon>
        <taxon>Chimaeriformes</taxon>
        <taxon>Callorhinchidae</taxon>
        <taxon>Callorhinchus</taxon>
    </lineage>
</organism>
<sequence>MNPLFFALLLFTLTFATLKFSMAAKMMVIPPNMFESHLFIFKTLAKALHEQGHEMVIVVSIGRKIEESPYYRIQQYPGLFTTQSADDFLQEKMRNIFAGKLTSLELFTILDRYTANCDIMVRNQDLAHRLKEEQFDLLLVDPNEMCGFVYAQILGVKHIMFSTGLWFPAELGAPSSLSYVPEFNSLMTDRMNLLERAWNALIYTVSRIGTKYVILPKYDAILKKHSKNSKSMMELIQDTSMFLLGTDVALEFPRPSLPNIAFVGGVLTKAANPLPEDLATWVESAHSGVAVISFGAGVKHLSDDLAEKLAAAFARLPQKVLWRYFGKKPRCLGNNTKLMEWIPQNDLLGHPNVKAFFSHGGLNGIFESIYHGVPVVGIPFFGDHYDIMTRVHAKGMGIFLSWNSMTEEDIYQAMVRVTTHSRYKKQALHLSKLHRDQPLHPVNRTIYWIEYVLRHHGANHLRPALYDISFYQYYLLDVLALVTLGVALTCYCSLKLVRKLKRNILPRKAKSSHSRNGFKNGKLVSTNKKQK</sequence>
<dbReference type="PANTHER" id="PTHR48043">
    <property type="entry name" value="EG:EG0003.4 PROTEIN-RELATED"/>
    <property type="match status" value="1"/>
</dbReference>
<dbReference type="InterPro" id="IPR050271">
    <property type="entry name" value="UDP-glycosyltransferase"/>
</dbReference>
<evidence type="ECO:0000256" key="5">
    <source>
        <dbReference type="ARBA" id="ARBA00022679"/>
    </source>
</evidence>
<dbReference type="OrthoDB" id="5835829at2759"/>
<keyword evidence="8" id="KW-0325">Glycoprotein</keyword>
<dbReference type="GeneTree" id="ENSGT00940000156545"/>
<dbReference type="GO" id="GO:0015020">
    <property type="term" value="F:glucuronosyltransferase activity"/>
    <property type="evidence" value="ECO:0007669"/>
    <property type="project" value="UniProtKB-EC"/>
</dbReference>
<dbReference type="Gene3D" id="3.40.50.2000">
    <property type="entry name" value="Glycogen Phosphorylase B"/>
    <property type="match status" value="2"/>
</dbReference>
<keyword evidence="10" id="KW-0472">Membrane</keyword>
<dbReference type="OMA" id="DIMTRVH"/>
<comment type="catalytic activity">
    <reaction evidence="10">
        <text>glucuronate acceptor + UDP-alpha-D-glucuronate = acceptor beta-D-glucuronoside + UDP + H(+)</text>
        <dbReference type="Rhea" id="RHEA:21032"/>
        <dbReference type="ChEBI" id="CHEBI:15378"/>
        <dbReference type="ChEBI" id="CHEBI:58052"/>
        <dbReference type="ChEBI" id="CHEBI:58223"/>
        <dbReference type="ChEBI" id="CHEBI:132367"/>
        <dbReference type="ChEBI" id="CHEBI:132368"/>
        <dbReference type="EC" id="2.4.1.17"/>
    </reaction>
</comment>
<accession>A0A4W3H7L3</accession>
<dbReference type="FunFam" id="3.40.50.2000:FF:000021">
    <property type="entry name" value="UDP-glucuronosyltransferase"/>
    <property type="match status" value="1"/>
</dbReference>
<evidence type="ECO:0000256" key="9">
    <source>
        <dbReference type="RuleBase" id="RU003718"/>
    </source>
</evidence>
<dbReference type="GO" id="GO:0005783">
    <property type="term" value="C:endoplasmic reticulum"/>
    <property type="evidence" value="ECO:0007669"/>
    <property type="project" value="UniProtKB-SubCell"/>
</dbReference>
<evidence type="ECO:0000313" key="12">
    <source>
        <dbReference type="Ensembl" id="ENSCMIP00000011172.1"/>
    </source>
</evidence>
<dbReference type="KEGG" id="cmk:103181594"/>
<dbReference type="CDD" id="cd03784">
    <property type="entry name" value="GT1_Gtf-like"/>
    <property type="match status" value="1"/>
</dbReference>
<dbReference type="InParanoid" id="A0A4W3H7L3"/>
<dbReference type="GO" id="GO:0003851">
    <property type="term" value="F:N-acylsphingosine galactosyltransferase activity"/>
    <property type="evidence" value="ECO:0007669"/>
    <property type="project" value="TreeGrafter"/>
</dbReference>
<protein>
    <recommendedName>
        <fullName evidence="10">UDP-glucuronosyltransferase</fullName>
        <ecNumber evidence="10">2.4.1.17</ecNumber>
    </recommendedName>
</protein>
<evidence type="ECO:0000256" key="7">
    <source>
        <dbReference type="ARBA" id="ARBA00022824"/>
    </source>
</evidence>
<keyword evidence="13" id="KW-1185">Reference proteome</keyword>
<dbReference type="GeneID" id="103181594"/>
<evidence type="ECO:0000256" key="1">
    <source>
        <dbReference type="ARBA" id="ARBA00004167"/>
    </source>
</evidence>
<proteinExistence type="inferred from homology"/>
<dbReference type="Proteomes" id="UP000314986">
    <property type="component" value="Unassembled WGS sequence"/>
</dbReference>
<evidence type="ECO:0000313" key="13">
    <source>
        <dbReference type="Proteomes" id="UP000314986"/>
    </source>
</evidence>
<comment type="subcellular location">
    <subcellularLocation>
        <location evidence="2">Endoplasmic reticulum</location>
    </subcellularLocation>
    <subcellularLocation>
        <location evidence="1 10">Membrane</location>
        <topology evidence="1 10">Single-pass membrane protein</topology>
    </subcellularLocation>
</comment>
<feature type="region of interest" description="Disordered" evidence="11">
    <location>
        <begin position="507"/>
        <end position="531"/>
    </location>
</feature>
<evidence type="ECO:0000256" key="3">
    <source>
        <dbReference type="ARBA" id="ARBA00009995"/>
    </source>
</evidence>
<gene>
    <name evidence="12" type="primary">LOC103181594</name>
</gene>
<evidence type="ECO:0000256" key="6">
    <source>
        <dbReference type="ARBA" id="ARBA00022729"/>
    </source>
</evidence>
<dbReference type="GO" id="GO:0006682">
    <property type="term" value="P:galactosylceramide biosynthetic process"/>
    <property type="evidence" value="ECO:0007669"/>
    <property type="project" value="TreeGrafter"/>
</dbReference>
<evidence type="ECO:0000256" key="2">
    <source>
        <dbReference type="ARBA" id="ARBA00004240"/>
    </source>
</evidence>
<comment type="similarity">
    <text evidence="3 9">Belongs to the UDP-glycosyltransferase family.</text>
</comment>
<dbReference type="InterPro" id="IPR002213">
    <property type="entry name" value="UDP_glucos_trans"/>
</dbReference>
<keyword evidence="5 9" id="KW-0808">Transferase</keyword>
<reference evidence="13" key="3">
    <citation type="journal article" date="2014" name="Nature">
        <title>Elephant shark genome provides unique insights into gnathostome evolution.</title>
        <authorList>
            <consortium name="International Elephant Shark Genome Sequencing Consortium"/>
            <person name="Venkatesh B."/>
            <person name="Lee A.P."/>
            <person name="Ravi V."/>
            <person name="Maurya A.K."/>
            <person name="Lian M.M."/>
            <person name="Swann J.B."/>
            <person name="Ohta Y."/>
            <person name="Flajnik M.F."/>
            <person name="Sutoh Y."/>
            <person name="Kasahara M."/>
            <person name="Hoon S."/>
            <person name="Gangu V."/>
            <person name="Roy S.W."/>
            <person name="Irimia M."/>
            <person name="Korzh V."/>
            <person name="Kondrychyn I."/>
            <person name="Lim Z.W."/>
            <person name="Tay B.H."/>
            <person name="Tohari S."/>
            <person name="Kong K.W."/>
            <person name="Ho S."/>
            <person name="Lorente-Galdos B."/>
            <person name="Quilez J."/>
            <person name="Marques-Bonet T."/>
            <person name="Raney B.J."/>
            <person name="Ingham P.W."/>
            <person name="Tay A."/>
            <person name="Hillier L.W."/>
            <person name="Minx P."/>
            <person name="Boehm T."/>
            <person name="Wilson R.K."/>
            <person name="Brenner S."/>
            <person name="Warren W.C."/>
        </authorList>
    </citation>
    <scope>NUCLEOTIDE SEQUENCE [LARGE SCALE GENOMIC DNA]</scope>
</reference>
<dbReference type="InterPro" id="IPR035595">
    <property type="entry name" value="UDP_glycos_trans_CS"/>
</dbReference>
<feature type="transmembrane region" description="Helical" evidence="10">
    <location>
        <begin position="471"/>
        <end position="494"/>
    </location>
</feature>
<evidence type="ECO:0000256" key="10">
    <source>
        <dbReference type="RuleBase" id="RU362059"/>
    </source>
</evidence>
<dbReference type="SUPFAM" id="SSF53756">
    <property type="entry name" value="UDP-Glycosyltransferase/glycogen phosphorylase"/>
    <property type="match status" value="1"/>
</dbReference>
<evidence type="ECO:0000256" key="8">
    <source>
        <dbReference type="ARBA" id="ARBA00023180"/>
    </source>
</evidence>
<dbReference type="GO" id="GO:0016020">
    <property type="term" value="C:membrane"/>
    <property type="evidence" value="ECO:0007669"/>
    <property type="project" value="UniProtKB-SubCell"/>
</dbReference>
<dbReference type="STRING" id="7868.ENSCMIP00000011172"/>
<reference evidence="13" key="1">
    <citation type="journal article" date="2006" name="Science">
        <title>Ancient noncoding elements conserved in the human genome.</title>
        <authorList>
            <person name="Venkatesh B."/>
            <person name="Kirkness E.F."/>
            <person name="Loh Y.H."/>
            <person name="Halpern A.L."/>
            <person name="Lee A.P."/>
            <person name="Johnson J."/>
            <person name="Dandona N."/>
            <person name="Viswanathan L.D."/>
            <person name="Tay A."/>
            <person name="Venter J.C."/>
            <person name="Strausberg R.L."/>
            <person name="Brenner S."/>
        </authorList>
    </citation>
    <scope>NUCLEOTIDE SEQUENCE [LARGE SCALE GENOMIC DNA]</scope>
</reference>
<evidence type="ECO:0000256" key="11">
    <source>
        <dbReference type="SAM" id="MobiDB-lite"/>
    </source>
</evidence>
<dbReference type="EC" id="2.4.1.17" evidence="10"/>